<dbReference type="Proteomes" id="UP001500742">
    <property type="component" value="Unassembled WGS sequence"/>
</dbReference>
<dbReference type="InterPro" id="IPR027417">
    <property type="entry name" value="P-loop_NTPase"/>
</dbReference>
<organism evidence="1 2">
    <name type="scientific">Mucilaginibacter dorajii</name>
    <dbReference type="NCBI Taxonomy" id="692994"/>
    <lineage>
        <taxon>Bacteria</taxon>
        <taxon>Pseudomonadati</taxon>
        <taxon>Bacteroidota</taxon>
        <taxon>Sphingobacteriia</taxon>
        <taxon>Sphingobacteriales</taxon>
        <taxon>Sphingobacteriaceae</taxon>
        <taxon>Mucilaginibacter</taxon>
    </lineage>
</organism>
<proteinExistence type="predicted"/>
<dbReference type="SUPFAM" id="SSF52540">
    <property type="entry name" value="P-loop containing nucleoside triphosphate hydrolases"/>
    <property type="match status" value="1"/>
</dbReference>
<dbReference type="EMBL" id="BAAAZC010000009">
    <property type="protein sequence ID" value="GAA3967993.1"/>
    <property type="molecule type" value="Genomic_DNA"/>
</dbReference>
<sequence>MERHPYIESIRRETAAFTDRKIKAGQFSRNFIGISLFTTRRANDWMKQEYSNPRARMLFGSFWFEHELCILFADTNLGKSILAVQIAANLTTCNTVEPFYNKCDEPLPTLYIDFELNAKQFEARYRHPQWGSHLFSDLFYRAEFNPEGDDPVLYASYEKYVEECIITAVTTTKARVLIIDNITYMRRGTEKASDAQPLMKMLKALKIKYKLSVLVLAHTPKRDTGKPLTVNDLQGSKMLMNFADSAFAIGQSRLDANLRYLKQIKQRTQQEQYGEDNVVLIRAEHDYTLLSYKFEGYAAEYEHLRHQNARDEVNIRQIRQLYSEGMSLRKMAVELGLHFSAVHRAVKKIRAEAMVDKVEAGN</sequence>
<gene>
    <name evidence="1" type="ORF">GCM10022210_16020</name>
</gene>
<reference evidence="2" key="1">
    <citation type="journal article" date="2019" name="Int. J. Syst. Evol. Microbiol.">
        <title>The Global Catalogue of Microorganisms (GCM) 10K type strain sequencing project: providing services to taxonomists for standard genome sequencing and annotation.</title>
        <authorList>
            <consortium name="The Broad Institute Genomics Platform"/>
            <consortium name="The Broad Institute Genome Sequencing Center for Infectious Disease"/>
            <person name="Wu L."/>
            <person name="Ma J."/>
        </authorList>
    </citation>
    <scope>NUCLEOTIDE SEQUENCE [LARGE SCALE GENOMIC DNA]</scope>
    <source>
        <strain evidence="2">JCM 16601</strain>
    </source>
</reference>
<dbReference type="Gene3D" id="1.10.10.60">
    <property type="entry name" value="Homeodomain-like"/>
    <property type="match status" value="1"/>
</dbReference>
<evidence type="ECO:0000313" key="2">
    <source>
        <dbReference type="Proteomes" id="UP001500742"/>
    </source>
</evidence>
<keyword evidence="2" id="KW-1185">Reference proteome</keyword>
<dbReference type="Pfam" id="PF13481">
    <property type="entry name" value="AAA_25"/>
    <property type="match status" value="1"/>
</dbReference>
<name>A0ABP7PM76_9SPHI</name>
<evidence type="ECO:0000313" key="1">
    <source>
        <dbReference type="EMBL" id="GAA3967993.1"/>
    </source>
</evidence>
<dbReference type="RefSeq" id="WP_259089165.1">
    <property type="nucleotide sequence ID" value="NZ_BAAAZC010000009.1"/>
</dbReference>
<accession>A0ABP7PM76</accession>
<comment type="caution">
    <text evidence="1">The sequence shown here is derived from an EMBL/GenBank/DDBJ whole genome shotgun (WGS) entry which is preliminary data.</text>
</comment>
<dbReference type="Gene3D" id="3.40.50.300">
    <property type="entry name" value="P-loop containing nucleotide triphosphate hydrolases"/>
    <property type="match status" value="1"/>
</dbReference>
<protein>
    <submittedName>
        <fullName evidence="1">AAA family ATPase</fullName>
    </submittedName>
</protein>